<proteinExistence type="predicted"/>
<organism evidence="1 2">
    <name type="scientific">Streptomyces gibsoniae</name>
    <dbReference type="NCBI Taxonomy" id="3075529"/>
    <lineage>
        <taxon>Bacteria</taxon>
        <taxon>Bacillati</taxon>
        <taxon>Actinomycetota</taxon>
        <taxon>Actinomycetes</taxon>
        <taxon>Kitasatosporales</taxon>
        <taxon>Streptomycetaceae</taxon>
        <taxon>Streptomyces</taxon>
    </lineage>
</organism>
<keyword evidence="2" id="KW-1185">Reference proteome</keyword>
<gene>
    <name evidence="1" type="ORF">RM764_31760</name>
</gene>
<evidence type="ECO:0000313" key="1">
    <source>
        <dbReference type="EMBL" id="MDT0467523.1"/>
    </source>
</evidence>
<dbReference type="Proteomes" id="UP001183809">
    <property type="component" value="Unassembled WGS sequence"/>
</dbReference>
<evidence type="ECO:0000313" key="2">
    <source>
        <dbReference type="Proteomes" id="UP001183809"/>
    </source>
</evidence>
<dbReference type="RefSeq" id="WP_311698985.1">
    <property type="nucleotide sequence ID" value="NZ_JAVREY010000055.1"/>
</dbReference>
<name>A0ABU2U2S4_9ACTN</name>
<accession>A0ABU2U2S4</accession>
<reference evidence="2" key="1">
    <citation type="submission" date="2023-07" db="EMBL/GenBank/DDBJ databases">
        <title>30 novel species of actinomycetes from the DSMZ collection.</title>
        <authorList>
            <person name="Nouioui I."/>
        </authorList>
    </citation>
    <scope>NUCLEOTIDE SEQUENCE [LARGE SCALE GENOMIC DNA]</scope>
    <source>
        <strain evidence="2">DSM 41699</strain>
    </source>
</reference>
<sequence>MHARILERLDFSQVRDEIGDRGLATRADAPATGESDVRYAKLIPMNDPEQEIEQAGGFIVATGARIITLQWRPNDSYWRVHAFGDYLRPEDLPPTR</sequence>
<dbReference type="EMBL" id="JAVREY010000055">
    <property type="protein sequence ID" value="MDT0467523.1"/>
    <property type="molecule type" value="Genomic_DNA"/>
</dbReference>
<protein>
    <submittedName>
        <fullName evidence="1">Uncharacterized protein</fullName>
    </submittedName>
</protein>
<comment type="caution">
    <text evidence="1">The sequence shown here is derived from an EMBL/GenBank/DDBJ whole genome shotgun (WGS) entry which is preliminary data.</text>
</comment>